<gene>
    <name evidence="2" type="ORF">BD289DRAFT_159237</name>
</gene>
<reference evidence="2 3" key="1">
    <citation type="journal article" date="2018" name="Mycol. Prog.">
        <title>Coniella lustricola, a new species from submerged detritus.</title>
        <authorList>
            <person name="Raudabaugh D.B."/>
            <person name="Iturriaga T."/>
            <person name="Carver A."/>
            <person name="Mondo S."/>
            <person name="Pangilinan J."/>
            <person name="Lipzen A."/>
            <person name="He G."/>
            <person name="Amirebrahimi M."/>
            <person name="Grigoriev I.V."/>
            <person name="Miller A.N."/>
        </authorList>
    </citation>
    <scope>NUCLEOTIDE SEQUENCE [LARGE SCALE GENOMIC DNA]</scope>
    <source>
        <strain evidence="2 3">B22-T-1</strain>
    </source>
</reference>
<organism evidence="2 3">
    <name type="scientific">Coniella lustricola</name>
    <dbReference type="NCBI Taxonomy" id="2025994"/>
    <lineage>
        <taxon>Eukaryota</taxon>
        <taxon>Fungi</taxon>
        <taxon>Dikarya</taxon>
        <taxon>Ascomycota</taxon>
        <taxon>Pezizomycotina</taxon>
        <taxon>Sordariomycetes</taxon>
        <taxon>Sordariomycetidae</taxon>
        <taxon>Diaporthales</taxon>
        <taxon>Schizoparmaceae</taxon>
        <taxon>Coniella</taxon>
    </lineage>
</organism>
<keyword evidence="3" id="KW-1185">Reference proteome</keyword>
<feature type="region of interest" description="Disordered" evidence="1">
    <location>
        <begin position="1"/>
        <end position="20"/>
    </location>
</feature>
<dbReference type="InParanoid" id="A0A2T3AEM0"/>
<evidence type="ECO:0000256" key="1">
    <source>
        <dbReference type="SAM" id="MobiDB-lite"/>
    </source>
</evidence>
<evidence type="ECO:0000313" key="3">
    <source>
        <dbReference type="Proteomes" id="UP000241462"/>
    </source>
</evidence>
<dbReference type="EMBL" id="KZ678401">
    <property type="protein sequence ID" value="PSR94185.1"/>
    <property type="molecule type" value="Genomic_DNA"/>
</dbReference>
<proteinExistence type="predicted"/>
<feature type="compositionally biased region" description="Low complexity" evidence="1">
    <location>
        <begin position="1"/>
        <end position="12"/>
    </location>
</feature>
<accession>A0A2T3AEM0</accession>
<sequence length="254" mass="29891">MITSTSTSSTSSPCPSALPRQGCEFTHSSSHSLRTTSTHLGSQGNMYQFLKWIAHPFIFIVALETPEIIHQRLARTKLGPPSYPWMQLMQTQQQSHSLTHVEKQTSLKLWYFARRKQKHWISKLSCHSALNQRQRCFHHLQHHHHLPCQSQKTRRKRSDLLSKNNKFMGMLPPTEPLFSLRHALQPLKEINKEIQEVGNKVKRKRNRPQRRFLDIVNRREKIGCLPRATNQQANPLLFPGCCMQQRRRQRWYCC</sequence>
<protein>
    <submittedName>
        <fullName evidence="2">Uncharacterized protein</fullName>
    </submittedName>
</protein>
<evidence type="ECO:0000313" key="2">
    <source>
        <dbReference type="EMBL" id="PSR94185.1"/>
    </source>
</evidence>
<name>A0A2T3AEM0_9PEZI</name>
<dbReference type="Proteomes" id="UP000241462">
    <property type="component" value="Unassembled WGS sequence"/>
</dbReference>
<dbReference type="AlphaFoldDB" id="A0A2T3AEM0"/>